<evidence type="ECO:0000256" key="9">
    <source>
        <dbReference type="ARBA" id="ARBA00023102"/>
    </source>
</evidence>
<keyword evidence="10 13" id="KW-0486">Methionine biosynthesis</keyword>
<evidence type="ECO:0000256" key="1">
    <source>
        <dbReference type="ARBA" id="ARBA00004777"/>
    </source>
</evidence>
<feature type="binding site" evidence="13">
    <location>
        <begin position="165"/>
        <end position="167"/>
    </location>
    <ligand>
        <name>NADP(+)</name>
        <dbReference type="ChEBI" id="CHEBI:58349"/>
    </ligand>
</feature>
<proteinExistence type="inferred from homology"/>
<comment type="caution">
    <text evidence="16">The sequence shown here is derived from an EMBL/GenBank/DDBJ whole genome shotgun (WGS) entry which is preliminary data.</text>
</comment>
<dbReference type="GO" id="GO:0005829">
    <property type="term" value="C:cytosol"/>
    <property type="evidence" value="ECO:0007669"/>
    <property type="project" value="TreeGrafter"/>
</dbReference>
<dbReference type="NCBIfam" id="NF008058">
    <property type="entry name" value="PRK10792.1"/>
    <property type="match status" value="1"/>
</dbReference>
<dbReference type="InterPro" id="IPR036291">
    <property type="entry name" value="NAD(P)-bd_dom_sf"/>
</dbReference>
<dbReference type="GO" id="GO:0000105">
    <property type="term" value="P:L-histidine biosynthetic process"/>
    <property type="evidence" value="ECO:0007669"/>
    <property type="project" value="UniProtKB-KW"/>
</dbReference>
<dbReference type="FunFam" id="3.40.50.10860:FF:000001">
    <property type="entry name" value="Bifunctional protein FolD"/>
    <property type="match status" value="1"/>
</dbReference>
<dbReference type="GO" id="GO:0004488">
    <property type="term" value="F:methylenetetrahydrofolate dehydrogenase (NADP+) activity"/>
    <property type="evidence" value="ECO:0007669"/>
    <property type="project" value="UniProtKB-UniRule"/>
</dbReference>
<evidence type="ECO:0000256" key="2">
    <source>
        <dbReference type="ARBA" id="ARBA00011738"/>
    </source>
</evidence>
<dbReference type="Pfam" id="PF02882">
    <property type="entry name" value="THF_DHG_CYH_C"/>
    <property type="match status" value="1"/>
</dbReference>
<keyword evidence="8 13" id="KW-0560">Oxidoreductase</keyword>
<dbReference type="PANTHER" id="PTHR48099">
    <property type="entry name" value="C-1-TETRAHYDROFOLATE SYNTHASE, CYTOPLASMIC-RELATED"/>
    <property type="match status" value="1"/>
</dbReference>
<dbReference type="EC" id="3.5.4.9" evidence="13"/>
<evidence type="ECO:0000256" key="11">
    <source>
        <dbReference type="ARBA" id="ARBA00023268"/>
    </source>
</evidence>
<dbReference type="FunFam" id="3.40.50.720:FF:000006">
    <property type="entry name" value="Bifunctional protein FolD"/>
    <property type="match status" value="1"/>
</dbReference>
<dbReference type="OrthoDB" id="9803580at2"/>
<evidence type="ECO:0000256" key="10">
    <source>
        <dbReference type="ARBA" id="ARBA00023167"/>
    </source>
</evidence>
<dbReference type="Proteomes" id="UP000217065">
    <property type="component" value="Unassembled WGS sequence"/>
</dbReference>
<evidence type="ECO:0000256" key="5">
    <source>
        <dbReference type="ARBA" id="ARBA00022755"/>
    </source>
</evidence>
<dbReference type="GO" id="GO:0009086">
    <property type="term" value="P:methionine biosynthetic process"/>
    <property type="evidence" value="ECO:0007669"/>
    <property type="project" value="UniProtKB-KW"/>
</dbReference>
<dbReference type="CDD" id="cd01080">
    <property type="entry name" value="NAD_bind_m-THF_DH_Cyclohyd"/>
    <property type="match status" value="1"/>
</dbReference>
<dbReference type="GO" id="GO:0035999">
    <property type="term" value="P:tetrahydrofolate interconversion"/>
    <property type="evidence" value="ECO:0007669"/>
    <property type="project" value="UniProtKB-UniRule"/>
</dbReference>
<dbReference type="SUPFAM" id="SSF51735">
    <property type="entry name" value="NAD(P)-binding Rossmann-fold domains"/>
    <property type="match status" value="1"/>
</dbReference>
<protein>
    <recommendedName>
        <fullName evidence="13">Bifunctional protein FolD</fullName>
    </recommendedName>
    <domain>
        <recommendedName>
            <fullName evidence="13">Methylenetetrahydrofolate dehydrogenase</fullName>
            <ecNumber evidence="13">1.5.1.5</ecNumber>
        </recommendedName>
    </domain>
    <domain>
        <recommendedName>
            <fullName evidence="13">Methenyltetrahydrofolate cyclohydrolase</fullName>
            <ecNumber evidence="13">3.5.4.9</ecNumber>
        </recommendedName>
    </domain>
</protein>
<dbReference type="UniPathway" id="UPA00193"/>
<dbReference type="InterPro" id="IPR020867">
    <property type="entry name" value="THF_DH/CycHdrlase_CS"/>
</dbReference>
<comment type="caution">
    <text evidence="13">Lacks conserved residue(s) required for the propagation of feature annotation.</text>
</comment>
<dbReference type="PRINTS" id="PR00085">
    <property type="entry name" value="THFDHDRGNASE"/>
</dbReference>
<evidence type="ECO:0000259" key="15">
    <source>
        <dbReference type="Pfam" id="PF02882"/>
    </source>
</evidence>
<feature type="domain" description="Tetrahydrofolate dehydrogenase/cyclohydrolase catalytic" evidence="14">
    <location>
        <begin position="6"/>
        <end position="120"/>
    </location>
</feature>
<dbReference type="RefSeq" id="WP_094942036.1">
    <property type="nucleotide sequence ID" value="NZ_NOKQ01000187.1"/>
</dbReference>
<comment type="subunit">
    <text evidence="2 13">Homodimer.</text>
</comment>
<keyword evidence="3 13" id="KW-0554">One-carbon metabolism</keyword>
<gene>
    <name evidence="13" type="primary">folD</name>
    <name evidence="16" type="ORF">CF394_04490</name>
</gene>
<dbReference type="InterPro" id="IPR020630">
    <property type="entry name" value="THF_DH/CycHdrlase_cat_dom"/>
</dbReference>
<comment type="function">
    <text evidence="13">Catalyzes the oxidation of 5,10-methylenetetrahydrofolate to 5,10-methenyltetrahydrofolate and then the hydrolysis of 5,10-methenyltetrahydrofolate to 10-formyltetrahydrofolate.</text>
</comment>
<dbReference type="EMBL" id="NOKQ01000187">
    <property type="protein sequence ID" value="OZS78802.1"/>
    <property type="molecule type" value="Genomic_DNA"/>
</dbReference>
<evidence type="ECO:0000256" key="13">
    <source>
        <dbReference type="HAMAP-Rule" id="MF_01576"/>
    </source>
</evidence>
<evidence type="ECO:0000259" key="14">
    <source>
        <dbReference type="Pfam" id="PF00763"/>
    </source>
</evidence>
<evidence type="ECO:0000313" key="16">
    <source>
        <dbReference type="EMBL" id="OZS78802.1"/>
    </source>
</evidence>
<comment type="catalytic activity">
    <reaction evidence="12 13">
        <text>(6R)-5,10-methenyltetrahydrofolate + H2O = (6R)-10-formyltetrahydrofolate + H(+)</text>
        <dbReference type="Rhea" id="RHEA:23700"/>
        <dbReference type="ChEBI" id="CHEBI:15377"/>
        <dbReference type="ChEBI" id="CHEBI:15378"/>
        <dbReference type="ChEBI" id="CHEBI:57455"/>
        <dbReference type="ChEBI" id="CHEBI:195366"/>
        <dbReference type="EC" id="3.5.4.9"/>
    </reaction>
</comment>
<dbReference type="SUPFAM" id="SSF53223">
    <property type="entry name" value="Aminoacid dehydrogenase-like, N-terminal domain"/>
    <property type="match status" value="1"/>
</dbReference>
<keyword evidence="11 13" id="KW-0511">Multifunctional enzyme</keyword>
<dbReference type="GO" id="GO:0006164">
    <property type="term" value="P:purine nucleotide biosynthetic process"/>
    <property type="evidence" value="ECO:0007669"/>
    <property type="project" value="UniProtKB-KW"/>
</dbReference>
<organism evidence="16 17">
    <name type="scientific">Tetzosporium hominis</name>
    <dbReference type="NCBI Taxonomy" id="2020506"/>
    <lineage>
        <taxon>Bacteria</taxon>
        <taxon>Bacillati</taxon>
        <taxon>Bacillota</taxon>
        <taxon>Bacilli</taxon>
        <taxon>Bacillales</taxon>
        <taxon>Caryophanaceae</taxon>
        <taxon>Tetzosporium</taxon>
    </lineage>
</organism>
<dbReference type="InterPro" id="IPR046346">
    <property type="entry name" value="Aminoacid_DH-like_N_sf"/>
</dbReference>
<dbReference type="InterPro" id="IPR020631">
    <property type="entry name" value="THF_DH/CycHdrlase_NAD-bd_dom"/>
</dbReference>
<evidence type="ECO:0000256" key="12">
    <source>
        <dbReference type="ARBA" id="ARBA00036357"/>
    </source>
</evidence>
<dbReference type="InterPro" id="IPR000672">
    <property type="entry name" value="THF_DH/CycHdrlase"/>
</dbReference>
<dbReference type="HAMAP" id="MF_01576">
    <property type="entry name" value="THF_DHG_CYH"/>
    <property type="match status" value="1"/>
</dbReference>
<dbReference type="Gene3D" id="3.40.50.10860">
    <property type="entry name" value="Leucine Dehydrogenase, chain A, domain 1"/>
    <property type="match status" value="1"/>
</dbReference>
<dbReference type="Pfam" id="PF00763">
    <property type="entry name" value="THF_DHG_CYH"/>
    <property type="match status" value="1"/>
</dbReference>
<comment type="catalytic activity">
    <reaction evidence="13">
        <text>(6R)-5,10-methylene-5,6,7,8-tetrahydrofolate + NADP(+) = (6R)-5,10-methenyltetrahydrofolate + NADPH</text>
        <dbReference type="Rhea" id="RHEA:22812"/>
        <dbReference type="ChEBI" id="CHEBI:15636"/>
        <dbReference type="ChEBI" id="CHEBI:57455"/>
        <dbReference type="ChEBI" id="CHEBI:57783"/>
        <dbReference type="ChEBI" id="CHEBI:58349"/>
        <dbReference type="EC" id="1.5.1.5"/>
    </reaction>
</comment>
<dbReference type="PANTHER" id="PTHR48099:SF5">
    <property type="entry name" value="C-1-TETRAHYDROFOLATE SYNTHASE, CYTOPLASMIC"/>
    <property type="match status" value="1"/>
</dbReference>
<keyword evidence="7 13" id="KW-0521">NADP</keyword>
<dbReference type="AlphaFoldDB" id="A0A264W5E6"/>
<comment type="pathway">
    <text evidence="1 13">One-carbon metabolism; tetrahydrofolate interconversion.</text>
</comment>
<keyword evidence="4 13" id="KW-0028">Amino-acid biosynthesis</keyword>
<comment type="similarity">
    <text evidence="13">Belongs to the tetrahydrofolate dehydrogenase/cyclohydrolase family.</text>
</comment>
<evidence type="ECO:0000256" key="6">
    <source>
        <dbReference type="ARBA" id="ARBA00022801"/>
    </source>
</evidence>
<evidence type="ECO:0000256" key="4">
    <source>
        <dbReference type="ARBA" id="ARBA00022605"/>
    </source>
</evidence>
<evidence type="ECO:0000256" key="3">
    <source>
        <dbReference type="ARBA" id="ARBA00022563"/>
    </source>
</evidence>
<dbReference type="EC" id="1.5.1.5" evidence="13"/>
<dbReference type="PROSITE" id="PS00767">
    <property type="entry name" value="THF_DHG_CYH_2"/>
    <property type="match status" value="1"/>
</dbReference>
<dbReference type="Gene3D" id="3.40.50.720">
    <property type="entry name" value="NAD(P)-binding Rossmann-like Domain"/>
    <property type="match status" value="1"/>
</dbReference>
<reference evidence="16 17" key="1">
    <citation type="submission" date="2017-07" db="EMBL/GenBank/DDBJ databases">
        <title>Tetzosporium hominis gen.nov. sp.nov.</title>
        <authorList>
            <person name="Tetz G."/>
            <person name="Tetz V."/>
        </authorList>
    </citation>
    <scope>NUCLEOTIDE SEQUENCE [LARGE SCALE GENOMIC DNA]</scope>
    <source>
        <strain evidence="16 17">VT-49</strain>
    </source>
</reference>
<dbReference type="GO" id="GO:0004477">
    <property type="term" value="F:methenyltetrahydrofolate cyclohydrolase activity"/>
    <property type="evidence" value="ECO:0007669"/>
    <property type="project" value="UniProtKB-UniRule"/>
</dbReference>
<evidence type="ECO:0000256" key="8">
    <source>
        <dbReference type="ARBA" id="ARBA00023002"/>
    </source>
</evidence>
<feature type="binding site" evidence="13">
    <location>
        <position position="231"/>
    </location>
    <ligand>
        <name>NADP(+)</name>
        <dbReference type="ChEBI" id="CHEBI:58349"/>
    </ligand>
</feature>
<evidence type="ECO:0000313" key="17">
    <source>
        <dbReference type="Proteomes" id="UP000217065"/>
    </source>
</evidence>
<dbReference type="NCBIfam" id="NF010783">
    <property type="entry name" value="PRK14186.1"/>
    <property type="match status" value="1"/>
</dbReference>
<keyword evidence="5 13" id="KW-0658">Purine biosynthesis</keyword>
<evidence type="ECO:0000256" key="7">
    <source>
        <dbReference type="ARBA" id="ARBA00022857"/>
    </source>
</evidence>
<keyword evidence="17" id="KW-1185">Reference proteome</keyword>
<sequence>MTATIIDGKAIAEQVIEKVKHRVTKLQQQGITPGLTVVLVGEDAASQTYVGSKERTSKRLGMNSTVIQKPSSISEQELLEIIQELNAAPDVHGILVQLPLPKHIDENKVLQSIDPQKDVDGFHPLNVGKLLLDQQGFIPCTPFGIIQLLDYAGISIEGKHAVIVGRSNIVGKPMGQLLLNRHATVTYTHSRTPNLKDFTTQADILIVATGQPSMITGEHIKPGAAVIDVGIHRDSDGRLSGDVAFDSAKDVAGAITPVPGGVGPMTIAMLMENTCLSAERQAE</sequence>
<keyword evidence="6 13" id="KW-0378">Hydrolase</keyword>
<accession>A0A264W5E6</accession>
<name>A0A264W5E6_9BACL</name>
<feature type="domain" description="Tetrahydrofolate dehydrogenase/cyclohydrolase NAD(P)-binding" evidence="15">
    <location>
        <begin position="139"/>
        <end position="281"/>
    </location>
</feature>
<keyword evidence="9 13" id="KW-0368">Histidine biosynthesis</keyword>